<evidence type="ECO:0000313" key="2">
    <source>
        <dbReference type="EMBL" id="ALC42890.1"/>
    </source>
</evidence>
<dbReference type="OrthoDB" id="8062712at2759"/>
<dbReference type="AlphaFoldDB" id="A0A0M4EF92"/>
<name>A0A0M4EF92_DROBS</name>
<organism evidence="2 3">
    <name type="scientific">Drosophila busckii</name>
    <name type="common">Fruit fly</name>
    <dbReference type="NCBI Taxonomy" id="30019"/>
    <lineage>
        <taxon>Eukaryota</taxon>
        <taxon>Metazoa</taxon>
        <taxon>Ecdysozoa</taxon>
        <taxon>Arthropoda</taxon>
        <taxon>Hexapoda</taxon>
        <taxon>Insecta</taxon>
        <taxon>Pterygota</taxon>
        <taxon>Neoptera</taxon>
        <taxon>Endopterygota</taxon>
        <taxon>Diptera</taxon>
        <taxon>Brachycera</taxon>
        <taxon>Muscomorpha</taxon>
        <taxon>Ephydroidea</taxon>
        <taxon>Drosophilidae</taxon>
        <taxon>Drosophila</taxon>
    </lineage>
</organism>
<accession>A0A0M4EF92</accession>
<keyword evidence="3" id="KW-1185">Reference proteome</keyword>
<reference evidence="2 3" key="1">
    <citation type="submission" date="2015-08" db="EMBL/GenBank/DDBJ databases">
        <title>Ancestral chromatin configuration constrains chromatin evolution on differentiating sex chromosomes in Drosophila.</title>
        <authorList>
            <person name="Zhou Q."/>
            <person name="Bachtrog D."/>
        </authorList>
    </citation>
    <scope>NUCLEOTIDE SEQUENCE [LARGE SCALE GENOMIC DNA]</scope>
    <source>
        <tissue evidence="2">Whole larvae</tissue>
    </source>
</reference>
<gene>
    <name evidence="2" type="ORF">Dbus_chr3Lg56</name>
</gene>
<feature type="region of interest" description="Disordered" evidence="1">
    <location>
        <begin position="430"/>
        <end position="531"/>
    </location>
</feature>
<feature type="compositionally biased region" description="Basic and acidic residues" evidence="1">
    <location>
        <begin position="444"/>
        <end position="473"/>
    </location>
</feature>
<evidence type="ECO:0000313" key="3">
    <source>
        <dbReference type="Proteomes" id="UP000494163"/>
    </source>
</evidence>
<feature type="compositionally biased region" description="Low complexity" evidence="1">
    <location>
        <begin position="44"/>
        <end position="54"/>
    </location>
</feature>
<evidence type="ECO:0000256" key="1">
    <source>
        <dbReference type="SAM" id="MobiDB-lite"/>
    </source>
</evidence>
<feature type="compositionally biased region" description="Polar residues" evidence="1">
    <location>
        <begin position="28"/>
        <end position="43"/>
    </location>
</feature>
<dbReference type="OMA" id="LSYEKWL"/>
<feature type="compositionally biased region" description="Polar residues" evidence="1">
    <location>
        <begin position="1"/>
        <end position="18"/>
    </location>
</feature>
<proteinExistence type="predicted"/>
<sequence>MQRAHSSSSPDSDTQRCIISTDRHSPPKTAQGQPCWASTMQYMQPQQAQQQPAPCRSKSAPSKPTRDCQRGIDNFCPTQQPNPHNIIGLQPSRPPQSKACKGNAAPALHSTQTAADSSCGAPLNPLYIREAPQQKPNCCRAARAEQTKNYAQYEPCGSSNANQSSYMQRMQQQQQQEQQCQGPEISWFGKNQTMQDFEPAARSTMIDPGYQRSRPQQAASKSSACCAPAYKAPKAAPSCCMTQTEINYTPCPKVNAASQATFIDHDQSMMPPPAASNSCRSNQSSLYCSNATQRTQAQCCNISMGANTPAPACGTRLDTSNNTQSCFASLYNKKPPSSECDNQNDSLTPEDRFIQRTRALFFDQLVQDHYCPGVIQATLNGDDDFNEYAFQIAFAGVVPDKPEPIDPMTMLEAIKQRIDHERNKILDNCAQVAPAPPPPPPQPQRRDQEQQRREQQQQRREQQRQRREQEQQRRAMTAKESSKEKSKRDNTSENTEYYFSSTPSKSKSRKKNETFYVSNNEQPRSTSGAANYSCRDMDDYFDSKPNTEVNEAVHAFLKAEQGYRYEKMRNSRPFTADIIDHESDFFGIPIKMNIYSGTTNPL</sequence>
<feature type="compositionally biased region" description="Pro residues" evidence="1">
    <location>
        <begin position="434"/>
        <end position="443"/>
    </location>
</feature>
<feature type="compositionally biased region" description="Polar residues" evidence="1">
    <location>
        <begin position="515"/>
        <end position="530"/>
    </location>
</feature>
<dbReference type="Proteomes" id="UP000494163">
    <property type="component" value="Chromosome 3L"/>
</dbReference>
<protein>
    <submittedName>
        <fullName evidence="2">Maker632</fullName>
    </submittedName>
</protein>
<feature type="compositionally biased region" description="Basic and acidic residues" evidence="1">
    <location>
        <begin position="480"/>
        <end position="491"/>
    </location>
</feature>
<dbReference type="EMBL" id="CP012525">
    <property type="protein sequence ID" value="ALC42890.1"/>
    <property type="molecule type" value="Genomic_DNA"/>
</dbReference>
<feature type="region of interest" description="Disordered" evidence="1">
    <location>
        <begin position="1"/>
        <end position="71"/>
    </location>
</feature>